<reference evidence="3" key="2">
    <citation type="journal article" date="2023" name="ISME Commun">
        <title>Characterization of a bloom-associated alphaproteobacterial lineage, 'Candidatus Phycosocius': insights into freshwater algal-bacterial interactions.</title>
        <authorList>
            <person name="Tanabe Y."/>
            <person name="Yamaguchi H."/>
            <person name="Yoshida M."/>
            <person name="Kai A."/>
            <person name="Okazaki Y."/>
        </authorList>
    </citation>
    <scope>NUCLEOTIDE SEQUENCE</scope>
    <source>
        <strain evidence="3">BOTRYCO-1</strain>
    </source>
</reference>
<name>A0ABQ4PVI3_9PROT</name>
<dbReference type="RefSeq" id="WP_284359569.1">
    <property type="nucleotide sequence ID" value="NZ_BPFZ01000005.1"/>
</dbReference>
<gene>
    <name evidence="3" type="ORF">PsB1_1048</name>
</gene>
<evidence type="ECO:0000256" key="1">
    <source>
        <dbReference type="SAM" id="MobiDB-lite"/>
    </source>
</evidence>
<evidence type="ECO:0000259" key="2">
    <source>
        <dbReference type="Pfam" id="PF01882"/>
    </source>
</evidence>
<reference evidence="3" key="1">
    <citation type="submission" date="2021-05" db="EMBL/GenBank/DDBJ databases">
        <authorList>
            <person name="Tanabe Y."/>
        </authorList>
    </citation>
    <scope>NUCLEOTIDE SEQUENCE</scope>
    <source>
        <strain evidence="3">BOTRYCO-1</strain>
    </source>
</reference>
<dbReference type="EMBL" id="BPFZ01000005">
    <property type="protein sequence ID" value="GIU66894.1"/>
    <property type="molecule type" value="Genomic_DNA"/>
</dbReference>
<feature type="compositionally biased region" description="Basic and acidic residues" evidence="1">
    <location>
        <begin position="1"/>
        <end position="10"/>
    </location>
</feature>
<comment type="caution">
    <text evidence="3">The sequence shown here is derived from an EMBL/GenBank/DDBJ whole genome shotgun (WGS) entry which is preliminary data.</text>
</comment>
<evidence type="ECO:0000313" key="4">
    <source>
        <dbReference type="Proteomes" id="UP001161064"/>
    </source>
</evidence>
<feature type="region of interest" description="Disordered" evidence="1">
    <location>
        <begin position="1"/>
        <end position="29"/>
    </location>
</feature>
<dbReference type="Pfam" id="PF01882">
    <property type="entry name" value="DUF58"/>
    <property type="match status" value="1"/>
</dbReference>
<feature type="domain" description="DUF58" evidence="2">
    <location>
        <begin position="74"/>
        <end position="156"/>
    </location>
</feature>
<sequence>MMARSPDSRSTKARSKTQGSHSLEGNSSSLSYQARELQKGLPAVLMDARKAAKSLFFGTHGRKSAGIGEAFWQHRELADGEALHQIDWRRSARSDRLFVREMEREGPALLQIWADTRPSMCWRGDETRPMKAERGLVLAMAIALAVRAGGERVLCLRGGKAMTQEDAFGAALIKSGQQDWVSHDVAPAQHGHILLISDGLECEELWSARLKKLAPAQGRLILVIIQDRDEIEFPFEGRVAFSAFAQQNPILIANAQSVQVAYRDRYERHLAQLRGLVAQANGQFLTHATDQAVTPVALQIAAILARGAI</sequence>
<dbReference type="InterPro" id="IPR002881">
    <property type="entry name" value="DUF58"/>
</dbReference>
<feature type="compositionally biased region" description="Low complexity" evidence="1">
    <location>
        <begin position="19"/>
        <end position="29"/>
    </location>
</feature>
<proteinExistence type="predicted"/>
<protein>
    <recommendedName>
        <fullName evidence="2">DUF58 domain-containing protein</fullName>
    </recommendedName>
</protein>
<evidence type="ECO:0000313" key="3">
    <source>
        <dbReference type="EMBL" id="GIU66894.1"/>
    </source>
</evidence>
<dbReference type="PANTHER" id="PTHR33608:SF6">
    <property type="entry name" value="BLL2464 PROTEIN"/>
    <property type="match status" value="1"/>
</dbReference>
<dbReference type="Proteomes" id="UP001161064">
    <property type="component" value="Unassembled WGS sequence"/>
</dbReference>
<dbReference type="PANTHER" id="PTHR33608">
    <property type="entry name" value="BLL2464 PROTEIN"/>
    <property type="match status" value="1"/>
</dbReference>
<keyword evidence="4" id="KW-1185">Reference proteome</keyword>
<accession>A0ABQ4PVI3</accession>
<organism evidence="3 4">
    <name type="scientific">Candidatus Phycosocius spiralis</name>
    <dbReference type="NCBI Taxonomy" id="2815099"/>
    <lineage>
        <taxon>Bacteria</taxon>
        <taxon>Pseudomonadati</taxon>
        <taxon>Pseudomonadota</taxon>
        <taxon>Alphaproteobacteria</taxon>
        <taxon>Caulobacterales</taxon>
        <taxon>Caulobacterales incertae sedis</taxon>
        <taxon>Candidatus Phycosocius</taxon>
    </lineage>
</organism>